<keyword evidence="6 9" id="KW-0472">Membrane</keyword>
<evidence type="ECO:0000313" key="10">
    <source>
        <dbReference type="EMBL" id="ATB49752.1"/>
    </source>
</evidence>
<feature type="region of interest" description="Disordered" evidence="8">
    <location>
        <begin position="107"/>
        <end position="141"/>
    </location>
</feature>
<sequence>MSKVHSRVSALRSSVTVGGVLLHLLPAVCLFALFSAVGILHVSSRVLVVDMGYRLSREEAESRVLTRENDRLKLELATLKAPGRLERVAREQLDMAMPRGGAVVSLSAEKPARGDGARAEAVDPAARQPSVRVAGRAGAGR</sequence>
<dbReference type="HAMAP" id="MF_00910">
    <property type="entry name" value="FtsL"/>
    <property type="match status" value="1"/>
</dbReference>
<evidence type="ECO:0000256" key="1">
    <source>
        <dbReference type="ARBA" id="ARBA00004401"/>
    </source>
</evidence>
<evidence type="ECO:0000256" key="7">
    <source>
        <dbReference type="ARBA" id="ARBA00023306"/>
    </source>
</evidence>
<evidence type="ECO:0000256" key="8">
    <source>
        <dbReference type="SAM" id="MobiDB-lite"/>
    </source>
</evidence>
<protein>
    <submittedName>
        <fullName evidence="10">Cell division protein FtsL</fullName>
    </submittedName>
</protein>
<keyword evidence="11" id="KW-1185">Reference proteome</keyword>
<dbReference type="EMBL" id="CP022203">
    <property type="protein sequence ID" value="ATB49752.1"/>
    <property type="molecule type" value="Genomic_DNA"/>
</dbReference>
<reference evidence="10 11" key="1">
    <citation type="submission" date="2017-06" db="EMBL/GenBank/DDBJ databases">
        <title>Sequencing and comparative analysis of myxobacterial genomes.</title>
        <authorList>
            <person name="Rupp O."/>
            <person name="Goesmann A."/>
            <person name="Sogaard-Andersen L."/>
        </authorList>
    </citation>
    <scope>NUCLEOTIDE SEQUENCE [LARGE SCALE GENOMIC DNA]</scope>
    <source>
        <strain evidence="10 11">DSM 14697</strain>
    </source>
</reference>
<keyword evidence="7" id="KW-0131">Cell cycle</keyword>
<keyword evidence="4 9" id="KW-0812">Transmembrane</keyword>
<proteinExistence type="inferred from homology"/>
<name>A0A250K216_9BACT</name>
<dbReference type="Proteomes" id="UP000217343">
    <property type="component" value="Chromosome"/>
</dbReference>
<feature type="transmembrane region" description="Helical" evidence="9">
    <location>
        <begin position="20"/>
        <end position="42"/>
    </location>
</feature>
<dbReference type="GO" id="GO:0005886">
    <property type="term" value="C:plasma membrane"/>
    <property type="evidence" value="ECO:0007669"/>
    <property type="project" value="UniProtKB-SubCell"/>
</dbReference>
<dbReference type="RefSeq" id="WP_095960199.1">
    <property type="nucleotide sequence ID" value="NZ_CP022203.1"/>
</dbReference>
<keyword evidence="2" id="KW-1003">Cell membrane</keyword>
<dbReference type="KEGG" id="mmas:MYMAC_005406"/>
<evidence type="ECO:0000256" key="5">
    <source>
        <dbReference type="ARBA" id="ARBA00022989"/>
    </source>
</evidence>
<evidence type="ECO:0000256" key="3">
    <source>
        <dbReference type="ARBA" id="ARBA00022618"/>
    </source>
</evidence>
<dbReference type="Pfam" id="PF04999">
    <property type="entry name" value="FtsL"/>
    <property type="match status" value="1"/>
</dbReference>
<evidence type="ECO:0000256" key="6">
    <source>
        <dbReference type="ARBA" id="ARBA00023136"/>
    </source>
</evidence>
<evidence type="ECO:0000256" key="9">
    <source>
        <dbReference type="SAM" id="Phobius"/>
    </source>
</evidence>
<dbReference type="InterPro" id="IPR011922">
    <property type="entry name" value="Cell_div_FtsL"/>
</dbReference>
<organism evidence="10 11">
    <name type="scientific">Corallococcus macrosporus DSM 14697</name>
    <dbReference type="NCBI Taxonomy" id="1189310"/>
    <lineage>
        <taxon>Bacteria</taxon>
        <taxon>Pseudomonadati</taxon>
        <taxon>Myxococcota</taxon>
        <taxon>Myxococcia</taxon>
        <taxon>Myxococcales</taxon>
        <taxon>Cystobacterineae</taxon>
        <taxon>Myxococcaceae</taxon>
        <taxon>Corallococcus</taxon>
    </lineage>
</organism>
<evidence type="ECO:0000256" key="2">
    <source>
        <dbReference type="ARBA" id="ARBA00022475"/>
    </source>
</evidence>
<keyword evidence="3 10" id="KW-0132">Cell division</keyword>
<evidence type="ECO:0000256" key="4">
    <source>
        <dbReference type="ARBA" id="ARBA00022692"/>
    </source>
</evidence>
<dbReference type="GO" id="GO:0051301">
    <property type="term" value="P:cell division"/>
    <property type="evidence" value="ECO:0007669"/>
    <property type="project" value="UniProtKB-KW"/>
</dbReference>
<accession>A0A250K216</accession>
<evidence type="ECO:0000313" key="11">
    <source>
        <dbReference type="Proteomes" id="UP000217343"/>
    </source>
</evidence>
<dbReference type="AlphaFoldDB" id="A0A250K216"/>
<comment type="subcellular location">
    <subcellularLocation>
        <location evidence="1">Cell membrane</location>
        <topology evidence="1">Single-pass type II membrane protein</topology>
    </subcellularLocation>
</comment>
<dbReference type="OrthoDB" id="5520672at2"/>
<gene>
    <name evidence="10" type="ORF">MYMAC_005406</name>
</gene>
<keyword evidence="5 9" id="KW-1133">Transmembrane helix</keyword>
<feature type="compositionally biased region" description="Basic and acidic residues" evidence="8">
    <location>
        <begin position="110"/>
        <end position="121"/>
    </location>
</feature>